<dbReference type="Proteomes" id="UP000245080">
    <property type="component" value="Unassembled WGS sequence"/>
</dbReference>
<keyword evidence="1" id="KW-1133">Transmembrane helix</keyword>
<protein>
    <submittedName>
        <fullName evidence="2">Uncharacterized protein</fullName>
    </submittedName>
</protein>
<evidence type="ECO:0000313" key="3">
    <source>
        <dbReference type="Proteomes" id="UP000245080"/>
    </source>
</evidence>
<reference evidence="2 3" key="1">
    <citation type="journal article" date="2018" name="Int. J. Syst. Evol. Microbiol.">
        <title>Lactobacillus bambusae sp. nov., isolated from a traditional fermented Ma-bamboo shoots of Taiwan.</title>
        <authorList>
            <person name="Wang L.-T."/>
        </authorList>
    </citation>
    <scope>NUCLEOTIDE SEQUENCE [LARGE SCALE GENOMIC DNA]</scope>
    <source>
        <strain evidence="2 3">BS-W1</strain>
    </source>
</reference>
<evidence type="ECO:0000256" key="1">
    <source>
        <dbReference type="SAM" id="Phobius"/>
    </source>
</evidence>
<evidence type="ECO:0000313" key="2">
    <source>
        <dbReference type="EMBL" id="PWG00867.1"/>
    </source>
</evidence>
<keyword evidence="1" id="KW-0472">Membrane</keyword>
<sequence>MKNTVWPIILVAVVLAVFLSGLLVFLESSFGVMAWTIGVAVVGVLSYSIDRVYDQWQQKKQQEAS</sequence>
<feature type="transmembrane region" description="Helical" evidence="1">
    <location>
        <begin position="5"/>
        <end position="26"/>
    </location>
</feature>
<organism evidence="2 3">
    <name type="scientific">Levilactobacillus bambusae</name>
    <dbReference type="NCBI Taxonomy" id="2024736"/>
    <lineage>
        <taxon>Bacteria</taxon>
        <taxon>Bacillati</taxon>
        <taxon>Bacillota</taxon>
        <taxon>Bacilli</taxon>
        <taxon>Lactobacillales</taxon>
        <taxon>Lactobacillaceae</taxon>
        <taxon>Levilactobacillus</taxon>
    </lineage>
</organism>
<dbReference type="EMBL" id="QCXQ01000001">
    <property type="protein sequence ID" value="PWG00867.1"/>
    <property type="molecule type" value="Genomic_DNA"/>
</dbReference>
<name>A0A2V1N0U9_9LACO</name>
<comment type="caution">
    <text evidence="2">The sequence shown here is derived from an EMBL/GenBank/DDBJ whole genome shotgun (WGS) entry which is preliminary data.</text>
</comment>
<gene>
    <name evidence="2" type="ORF">DCM90_01430</name>
</gene>
<proteinExistence type="predicted"/>
<dbReference type="AlphaFoldDB" id="A0A2V1N0U9"/>
<accession>A0A2V1N0U9</accession>
<dbReference type="RefSeq" id="WP_109249580.1">
    <property type="nucleotide sequence ID" value="NZ_QCXQ01000001.1"/>
</dbReference>
<keyword evidence="3" id="KW-1185">Reference proteome</keyword>
<feature type="transmembrane region" description="Helical" evidence="1">
    <location>
        <begin position="32"/>
        <end position="49"/>
    </location>
</feature>
<keyword evidence="1" id="KW-0812">Transmembrane</keyword>